<organism evidence="8 9">
    <name type="scientific">Pseudochrobactrum asaccharolyticum</name>
    <dbReference type="NCBI Taxonomy" id="354351"/>
    <lineage>
        <taxon>Bacteria</taxon>
        <taxon>Pseudomonadati</taxon>
        <taxon>Pseudomonadota</taxon>
        <taxon>Alphaproteobacteria</taxon>
        <taxon>Hyphomicrobiales</taxon>
        <taxon>Brucellaceae</taxon>
        <taxon>Pseudochrobactrum</taxon>
    </lineage>
</organism>
<evidence type="ECO:0000256" key="3">
    <source>
        <dbReference type="ARBA" id="ARBA00022692"/>
    </source>
</evidence>
<feature type="transmembrane region" description="Helical" evidence="6">
    <location>
        <begin position="34"/>
        <end position="57"/>
    </location>
</feature>
<dbReference type="GO" id="GO:0005886">
    <property type="term" value="C:plasma membrane"/>
    <property type="evidence" value="ECO:0007669"/>
    <property type="project" value="UniProtKB-SubCell"/>
</dbReference>
<keyword evidence="3 6" id="KW-0812">Transmembrane</keyword>
<dbReference type="AlphaFoldDB" id="A0A366E5W4"/>
<evidence type="ECO:0000313" key="9">
    <source>
        <dbReference type="Proteomes" id="UP000252893"/>
    </source>
</evidence>
<evidence type="ECO:0000256" key="1">
    <source>
        <dbReference type="ARBA" id="ARBA00004651"/>
    </source>
</evidence>
<dbReference type="InterPro" id="IPR050189">
    <property type="entry name" value="MFS_Efflux_Transporters"/>
</dbReference>
<accession>A0A366E5W4</accession>
<comment type="subcellular location">
    <subcellularLocation>
        <location evidence="1">Cell membrane</location>
        <topology evidence="1">Multi-pass membrane protein</topology>
    </subcellularLocation>
</comment>
<evidence type="ECO:0000259" key="7">
    <source>
        <dbReference type="PROSITE" id="PS50850"/>
    </source>
</evidence>
<reference evidence="8 9" key="1">
    <citation type="submission" date="2018-06" db="EMBL/GenBank/DDBJ databases">
        <title>Genomic Encyclopedia of Type Strains, Phase IV (KMG-IV): sequencing the most valuable type-strain genomes for metagenomic binning, comparative biology and taxonomic classification.</title>
        <authorList>
            <person name="Goeker M."/>
        </authorList>
    </citation>
    <scope>NUCLEOTIDE SEQUENCE [LARGE SCALE GENOMIC DNA]</scope>
    <source>
        <strain evidence="8 9">DSM 25619</strain>
    </source>
</reference>
<dbReference type="PANTHER" id="PTHR43124:SF8">
    <property type="entry name" value="INNER MEMBRANE TRANSPORT PROTEIN YDHP"/>
    <property type="match status" value="1"/>
</dbReference>
<evidence type="ECO:0000256" key="4">
    <source>
        <dbReference type="ARBA" id="ARBA00022989"/>
    </source>
</evidence>
<feature type="transmembrane region" description="Helical" evidence="6">
    <location>
        <begin position="295"/>
        <end position="315"/>
    </location>
</feature>
<proteinExistence type="predicted"/>
<feature type="transmembrane region" description="Helical" evidence="6">
    <location>
        <begin position="267"/>
        <end position="288"/>
    </location>
</feature>
<dbReference type="SUPFAM" id="SSF103473">
    <property type="entry name" value="MFS general substrate transporter"/>
    <property type="match status" value="1"/>
</dbReference>
<feature type="transmembrane region" description="Helical" evidence="6">
    <location>
        <begin position="103"/>
        <end position="122"/>
    </location>
</feature>
<comment type="caution">
    <text evidence="8">The sequence shown here is derived from an EMBL/GenBank/DDBJ whole genome shotgun (WGS) entry which is preliminary data.</text>
</comment>
<evidence type="ECO:0000256" key="5">
    <source>
        <dbReference type="ARBA" id="ARBA00023136"/>
    </source>
</evidence>
<dbReference type="CDD" id="cd17324">
    <property type="entry name" value="MFS_NepI_like"/>
    <property type="match status" value="1"/>
</dbReference>
<keyword evidence="5 6" id="KW-0472">Membrane</keyword>
<name>A0A366E5W4_9HYPH</name>
<feature type="transmembrane region" description="Helical" evidence="6">
    <location>
        <begin position="77"/>
        <end position="96"/>
    </location>
</feature>
<dbReference type="PANTHER" id="PTHR43124">
    <property type="entry name" value="PURINE EFFLUX PUMP PBUE"/>
    <property type="match status" value="1"/>
</dbReference>
<feature type="transmembrane region" description="Helical" evidence="6">
    <location>
        <begin position="193"/>
        <end position="213"/>
    </location>
</feature>
<keyword evidence="2" id="KW-1003">Cell membrane</keyword>
<dbReference type="EMBL" id="QNRH01000002">
    <property type="protein sequence ID" value="RBO97781.1"/>
    <property type="molecule type" value="Genomic_DNA"/>
</dbReference>
<dbReference type="GO" id="GO:0022857">
    <property type="term" value="F:transmembrane transporter activity"/>
    <property type="evidence" value="ECO:0007669"/>
    <property type="project" value="InterPro"/>
</dbReference>
<evidence type="ECO:0000313" key="8">
    <source>
        <dbReference type="EMBL" id="RBO97781.1"/>
    </source>
</evidence>
<feature type="transmembrane region" description="Helical" evidence="6">
    <location>
        <begin position="387"/>
        <end position="408"/>
    </location>
</feature>
<sequence length="411" mass="43045">MNDVCDSALAAERAPDISVSTITKSGTDKPAIPLVVYCLSLGFFALTTSELMISGMLPSLQLAFDRSIADIGNLISLYAMGMVVGGPLVTILFLALKIENKRGLLFLLIFYALAQSVAASTSNFEVLMVARVVTGMAAATSFGLMLAITAQLVDPSIRGRASSLVFAGLMICTVFGVPAATMIDHAFGWRASFWAIVVLVLFCALVIALKIETAPEGKAADLRSELKEMARPKLWAAYTTSALVIGSSFAAYSYFSPIMTELSGFTSAQVPVLLAVYGAGNILGNYIAGRFADRYTFKTLATGISLMVFAMLLFACLPQSKIAAVAAIIMIGLTGIALNPALVARVMRIAHPGALVNAMHASVINIGLAFGPWAGGLAISSGLGLNAPLFVGFGMALAGLLTILPRALRNV</sequence>
<feature type="transmembrane region" description="Helical" evidence="6">
    <location>
        <begin position="128"/>
        <end position="152"/>
    </location>
</feature>
<dbReference type="RefSeq" id="WP_113943731.1">
    <property type="nucleotide sequence ID" value="NZ_JBHEEG010000002.1"/>
</dbReference>
<dbReference type="PROSITE" id="PS50850">
    <property type="entry name" value="MFS"/>
    <property type="match status" value="1"/>
</dbReference>
<dbReference type="InterPro" id="IPR036259">
    <property type="entry name" value="MFS_trans_sf"/>
</dbReference>
<dbReference type="Gene3D" id="1.20.1250.20">
    <property type="entry name" value="MFS general substrate transporter like domains"/>
    <property type="match status" value="2"/>
</dbReference>
<dbReference type="Pfam" id="PF07690">
    <property type="entry name" value="MFS_1"/>
    <property type="match status" value="1"/>
</dbReference>
<feature type="domain" description="Major facilitator superfamily (MFS) profile" evidence="7">
    <location>
        <begin position="35"/>
        <end position="411"/>
    </location>
</feature>
<evidence type="ECO:0000256" key="6">
    <source>
        <dbReference type="SAM" id="Phobius"/>
    </source>
</evidence>
<dbReference type="InterPro" id="IPR020846">
    <property type="entry name" value="MFS_dom"/>
</dbReference>
<evidence type="ECO:0000256" key="2">
    <source>
        <dbReference type="ARBA" id="ARBA00022475"/>
    </source>
</evidence>
<feature type="transmembrane region" description="Helical" evidence="6">
    <location>
        <begin position="234"/>
        <end position="255"/>
    </location>
</feature>
<dbReference type="Proteomes" id="UP000252893">
    <property type="component" value="Unassembled WGS sequence"/>
</dbReference>
<feature type="transmembrane region" description="Helical" evidence="6">
    <location>
        <begin position="321"/>
        <end position="342"/>
    </location>
</feature>
<protein>
    <submittedName>
        <fullName evidence="8">Putative MFS family arabinose efflux permease</fullName>
    </submittedName>
</protein>
<keyword evidence="4 6" id="KW-1133">Transmembrane helix</keyword>
<gene>
    <name evidence="8" type="ORF">DFR47_102570</name>
</gene>
<keyword evidence="9" id="KW-1185">Reference proteome</keyword>
<feature type="transmembrane region" description="Helical" evidence="6">
    <location>
        <begin position="164"/>
        <end position="187"/>
    </location>
</feature>
<dbReference type="InterPro" id="IPR011701">
    <property type="entry name" value="MFS"/>
</dbReference>
<feature type="transmembrane region" description="Helical" evidence="6">
    <location>
        <begin position="354"/>
        <end position="375"/>
    </location>
</feature>
<dbReference type="OrthoDB" id="9788453at2"/>